<name>A0AAE1RHZ0_9SOLA</name>
<evidence type="ECO:0000313" key="1">
    <source>
        <dbReference type="EMBL" id="KAK4351252.1"/>
    </source>
</evidence>
<comment type="caution">
    <text evidence="1">The sequence shown here is derived from an EMBL/GenBank/DDBJ whole genome shotgun (WGS) entry which is preliminary data.</text>
</comment>
<reference evidence="1" key="1">
    <citation type="submission" date="2023-12" db="EMBL/GenBank/DDBJ databases">
        <title>Genome assembly of Anisodus tanguticus.</title>
        <authorList>
            <person name="Wang Y.-J."/>
        </authorList>
    </citation>
    <scope>NUCLEOTIDE SEQUENCE</scope>
    <source>
        <strain evidence="1">KB-2021</strain>
        <tissue evidence="1">Leaf</tissue>
    </source>
</reference>
<evidence type="ECO:0000313" key="2">
    <source>
        <dbReference type="Proteomes" id="UP001291623"/>
    </source>
</evidence>
<accession>A0AAE1RHZ0</accession>
<protein>
    <submittedName>
        <fullName evidence="1">Uncharacterized protein</fullName>
    </submittedName>
</protein>
<proteinExistence type="predicted"/>
<sequence>MLQEIIKVHEFKSKRLRFGNTLTAYLLRIDDNLPKSSDRILPGPEDMLDISIVKAPELNVKHISPPPRKAMDHSEFATLRHGFGQDQGRGSAPGCSLSSIVVMTPGFRSLPPRGDKRRPIYILLDSKKLNFMG</sequence>
<dbReference type="EMBL" id="JAVYJV010000016">
    <property type="protein sequence ID" value="KAK4351252.1"/>
    <property type="molecule type" value="Genomic_DNA"/>
</dbReference>
<organism evidence="1 2">
    <name type="scientific">Anisodus tanguticus</name>
    <dbReference type="NCBI Taxonomy" id="243964"/>
    <lineage>
        <taxon>Eukaryota</taxon>
        <taxon>Viridiplantae</taxon>
        <taxon>Streptophyta</taxon>
        <taxon>Embryophyta</taxon>
        <taxon>Tracheophyta</taxon>
        <taxon>Spermatophyta</taxon>
        <taxon>Magnoliopsida</taxon>
        <taxon>eudicotyledons</taxon>
        <taxon>Gunneridae</taxon>
        <taxon>Pentapetalae</taxon>
        <taxon>asterids</taxon>
        <taxon>lamiids</taxon>
        <taxon>Solanales</taxon>
        <taxon>Solanaceae</taxon>
        <taxon>Solanoideae</taxon>
        <taxon>Hyoscyameae</taxon>
        <taxon>Anisodus</taxon>
    </lineage>
</organism>
<gene>
    <name evidence="1" type="ORF">RND71_030565</name>
</gene>
<dbReference type="AlphaFoldDB" id="A0AAE1RHZ0"/>
<dbReference type="Proteomes" id="UP001291623">
    <property type="component" value="Unassembled WGS sequence"/>
</dbReference>
<keyword evidence="2" id="KW-1185">Reference proteome</keyword>